<dbReference type="PANTHER" id="PTHR37984">
    <property type="entry name" value="PROTEIN CBG26694"/>
    <property type="match status" value="1"/>
</dbReference>
<proteinExistence type="predicted"/>
<feature type="domain" description="Integrase catalytic" evidence="1">
    <location>
        <begin position="311"/>
        <end position="468"/>
    </location>
</feature>
<dbReference type="InterPro" id="IPR036397">
    <property type="entry name" value="RNaseH_sf"/>
</dbReference>
<dbReference type="InterPro" id="IPR041588">
    <property type="entry name" value="Integrase_H2C2"/>
</dbReference>
<dbReference type="PROSITE" id="PS50994">
    <property type="entry name" value="INTEGRASE"/>
    <property type="match status" value="1"/>
</dbReference>
<dbReference type="Proteomes" id="UP000022910">
    <property type="component" value="Unassembled WGS sequence"/>
</dbReference>
<dbReference type="FunFam" id="3.30.420.10:FF:000032">
    <property type="entry name" value="Retrovirus-related Pol polyprotein from transposon 297-like Protein"/>
    <property type="match status" value="1"/>
</dbReference>
<protein>
    <submittedName>
        <fullName evidence="2">Gag-pol fusion protein</fullName>
    </submittedName>
</protein>
<keyword evidence="3" id="KW-1185">Reference proteome</keyword>
<evidence type="ECO:0000313" key="2">
    <source>
        <dbReference type="EMBL" id="EXX55763.1"/>
    </source>
</evidence>
<dbReference type="Pfam" id="PF17921">
    <property type="entry name" value="Integrase_H2C2"/>
    <property type="match status" value="1"/>
</dbReference>
<dbReference type="InterPro" id="IPR027417">
    <property type="entry name" value="P-loop_NTPase"/>
</dbReference>
<gene>
    <name evidence="2" type="ORF">RirG_222430</name>
</gene>
<dbReference type="STRING" id="1432141.A0A015LLT8"/>
<dbReference type="Gene3D" id="3.30.420.10">
    <property type="entry name" value="Ribonuclease H-like superfamily/Ribonuclease H"/>
    <property type="match status" value="1"/>
</dbReference>
<dbReference type="SUPFAM" id="SSF53098">
    <property type="entry name" value="Ribonuclease H-like"/>
    <property type="match status" value="1"/>
</dbReference>
<dbReference type="SUPFAM" id="SSF52540">
    <property type="entry name" value="P-loop containing nucleoside triphosphate hydrolases"/>
    <property type="match status" value="1"/>
</dbReference>
<organism evidence="2 3">
    <name type="scientific">Rhizophagus irregularis (strain DAOM 197198w)</name>
    <name type="common">Glomus intraradices</name>
    <dbReference type="NCBI Taxonomy" id="1432141"/>
    <lineage>
        <taxon>Eukaryota</taxon>
        <taxon>Fungi</taxon>
        <taxon>Fungi incertae sedis</taxon>
        <taxon>Mucoromycota</taxon>
        <taxon>Glomeromycotina</taxon>
        <taxon>Glomeromycetes</taxon>
        <taxon>Glomerales</taxon>
        <taxon>Glomeraceae</taxon>
        <taxon>Rhizophagus</taxon>
    </lineage>
</organism>
<dbReference type="GO" id="GO:0003676">
    <property type="term" value="F:nucleic acid binding"/>
    <property type="evidence" value="ECO:0007669"/>
    <property type="project" value="InterPro"/>
</dbReference>
<accession>A0A015LLT8</accession>
<dbReference type="EMBL" id="JEMT01027999">
    <property type="protein sequence ID" value="EXX55763.1"/>
    <property type="molecule type" value="Genomic_DNA"/>
</dbReference>
<comment type="caution">
    <text evidence="2">The sequence shown here is derived from an EMBL/GenBank/DDBJ whole genome shotgun (WGS) entry which is preliminary data.</text>
</comment>
<reference evidence="2 3" key="1">
    <citation type="submission" date="2014-02" db="EMBL/GenBank/DDBJ databases">
        <title>Single nucleus genome sequencing reveals high similarity among nuclei of an endomycorrhizal fungus.</title>
        <authorList>
            <person name="Lin K."/>
            <person name="Geurts R."/>
            <person name="Zhang Z."/>
            <person name="Limpens E."/>
            <person name="Saunders D.G."/>
            <person name="Mu D."/>
            <person name="Pang E."/>
            <person name="Cao H."/>
            <person name="Cha H."/>
            <person name="Lin T."/>
            <person name="Zhou Q."/>
            <person name="Shang Y."/>
            <person name="Li Y."/>
            <person name="Ivanov S."/>
            <person name="Sharma T."/>
            <person name="Velzen R.V."/>
            <person name="Ruijter N.D."/>
            <person name="Aanen D.K."/>
            <person name="Win J."/>
            <person name="Kamoun S."/>
            <person name="Bisseling T."/>
            <person name="Huang S."/>
        </authorList>
    </citation>
    <scope>NUCLEOTIDE SEQUENCE [LARGE SCALE GENOMIC DNA]</scope>
    <source>
        <strain evidence="3">DAOM197198w</strain>
    </source>
</reference>
<evidence type="ECO:0000313" key="3">
    <source>
        <dbReference type="Proteomes" id="UP000022910"/>
    </source>
</evidence>
<dbReference type="FunFam" id="1.10.340.70:FF:000001">
    <property type="entry name" value="Retrovirus-related Pol polyprotein from transposon gypsy-like Protein"/>
    <property type="match status" value="1"/>
</dbReference>
<dbReference type="PANTHER" id="PTHR37984:SF5">
    <property type="entry name" value="PROTEIN NYNRIN-LIKE"/>
    <property type="match status" value="1"/>
</dbReference>
<dbReference type="GO" id="GO:0015074">
    <property type="term" value="P:DNA integration"/>
    <property type="evidence" value="ECO:0007669"/>
    <property type="project" value="InterPro"/>
</dbReference>
<dbReference type="OrthoDB" id="2194976at2759"/>
<dbReference type="HOGENOM" id="CLU_469415_0_0_1"/>
<dbReference type="InterPro" id="IPR012337">
    <property type="entry name" value="RNaseH-like_sf"/>
</dbReference>
<dbReference type="InterPro" id="IPR001584">
    <property type="entry name" value="Integrase_cat-core"/>
</dbReference>
<dbReference type="AlphaFoldDB" id="A0A015LLT8"/>
<sequence>MGPKIIIICGVDGTGKTFIVNKLIKEFEKVGQSVRFNTFKRRREDNDKYKIPKKGIEWEFRKEVVEQINRRMEEHDNEDWLILDKSPYSEYFYQQTPSFNRGYITRYENHLLEKEIFRNKRIIDESIVIFLENEKCWENYKGREYSKKDQGHKTSYPLLNEERYMEMVKSFKECQDIYEGEKYANIKISNNDTDWKRVYNKIIELDGDKPPIEVKNVEIKDNIGVTDGKKYIEKNGKNIRVIEDFEKMGALYLAHSHELSAHMGIKSTYDNLKDKYYWENMLNDVERYVRTCDKCQRRGKPQGKNELHPIKVVEPWYQIGIDFVGPLNTTTNGNKYIIVAMDYFTKWPEAKAVKEATAKEVSKFIYEDIICRHGCPMKILSDRGSHFNNEMIKELMEKFRIKWNFSTSYHPETNGLVERFNRTLGQALAKLSTKDDWDQKIAPILFAYRNKKHSSTKIRPFYLTYGRNVRTIMDEDIKEINLSDRIVGLLEELPKIRYEAKEQILKSQIKQKEYHDRKIIKEHTFGIGDKILLYDKAKAQQLSGKLESKWLGPFYIHEILPNGAYKIKDIKGVIKKTPVNGELLKIYHTPMSR</sequence>
<dbReference type="Pfam" id="PF00665">
    <property type="entry name" value="rve"/>
    <property type="match status" value="1"/>
</dbReference>
<dbReference type="Gene3D" id="3.40.50.300">
    <property type="entry name" value="P-loop containing nucleotide triphosphate hydrolases"/>
    <property type="match status" value="1"/>
</dbReference>
<dbReference type="Gene3D" id="1.10.340.70">
    <property type="match status" value="1"/>
</dbReference>
<dbReference type="InterPro" id="IPR050951">
    <property type="entry name" value="Retrovirus_Pol_polyprotein"/>
</dbReference>
<evidence type="ECO:0000259" key="1">
    <source>
        <dbReference type="PROSITE" id="PS50994"/>
    </source>
</evidence>
<name>A0A015LLT8_RHIIW</name>
<dbReference type="GO" id="GO:0005634">
    <property type="term" value="C:nucleus"/>
    <property type="evidence" value="ECO:0007669"/>
    <property type="project" value="UniProtKB-ARBA"/>
</dbReference>